<gene>
    <name evidence="2" type="ORF">C1H46_003026</name>
</gene>
<dbReference type="EMBL" id="VIEB01000031">
    <property type="protein sequence ID" value="TQE11292.1"/>
    <property type="molecule type" value="Genomic_DNA"/>
</dbReference>
<name>A0A540NJR2_MALBA</name>
<accession>A0A540NJR2</accession>
<dbReference type="Proteomes" id="UP000315295">
    <property type="component" value="Unassembled WGS sequence"/>
</dbReference>
<dbReference type="AlphaFoldDB" id="A0A540NJR2"/>
<proteinExistence type="predicted"/>
<comment type="caution">
    <text evidence="2">The sequence shown here is derived from an EMBL/GenBank/DDBJ whole genome shotgun (WGS) entry which is preliminary data.</text>
</comment>
<evidence type="ECO:0000313" key="3">
    <source>
        <dbReference type="Proteomes" id="UP000315295"/>
    </source>
</evidence>
<protein>
    <submittedName>
        <fullName evidence="2">Uncharacterized protein</fullName>
    </submittedName>
</protein>
<evidence type="ECO:0000256" key="1">
    <source>
        <dbReference type="SAM" id="MobiDB-lite"/>
    </source>
</evidence>
<keyword evidence="3" id="KW-1185">Reference proteome</keyword>
<reference evidence="2 3" key="1">
    <citation type="journal article" date="2019" name="G3 (Bethesda)">
        <title>Sequencing of a Wild Apple (Malus baccata) Genome Unravels the Differences Between Cultivated and Wild Apple Species Regarding Disease Resistance and Cold Tolerance.</title>
        <authorList>
            <person name="Chen X."/>
        </authorList>
    </citation>
    <scope>NUCLEOTIDE SEQUENCE [LARGE SCALE GENOMIC DNA]</scope>
    <source>
        <strain evidence="3">cv. Shandingzi</strain>
        <tissue evidence="2">Leaves</tissue>
    </source>
</reference>
<feature type="region of interest" description="Disordered" evidence="1">
    <location>
        <begin position="155"/>
        <end position="178"/>
    </location>
</feature>
<sequence length="178" mass="20364">MPQHQHPNRSWFSSSSLMGGKGIRFFKLLVVIFWNTNPFFIGFDDDAVIILASFPSFFLVMRPSQPPQATWSQHCCRPGEQFHSKIRPIFARVKELGEESDLVVLDLVRVHDPQKGCHGLSDHPQHAQFSRSAQRKGQEEGVGWLAPRGVVGLEKHGRRLGEARQERSRLEGSKRERR</sequence>
<organism evidence="2 3">
    <name type="scientific">Malus baccata</name>
    <name type="common">Siberian crab apple</name>
    <name type="synonym">Pyrus baccata</name>
    <dbReference type="NCBI Taxonomy" id="106549"/>
    <lineage>
        <taxon>Eukaryota</taxon>
        <taxon>Viridiplantae</taxon>
        <taxon>Streptophyta</taxon>
        <taxon>Embryophyta</taxon>
        <taxon>Tracheophyta</taxon>
        <taxon>Spermatophyta</taxon>
        <taxon>Magnoliopsida</taxon>
        <taxon>eudicotyledons</taxon>
        <taxon>Gunneridae</taxon>
        <taxon>Pentapetalae</taxon>
        <taxon>rosids</taxon>
        <taxon>fabids</taxon>
        <taxon>Rosales</taxon>
        <taxon>Rosaceae</taxon>
        <taxon>Amygdaloideae</taxon>
        <taxon>Maleae</taxon>
        <taxon>Malus</taxon>
    </lineage>
</organism>
<evidence type="ECO:0000313" key="2">
    <source>
        <dbReference type="EMBL" id="TQE11292.1"/>
    </source>
</evidence>